<evidence type="ECO:0000256" key="4">
    <source>
        <dbReference type="SAM" id="Phobius"/>
    </source>
</evidence>
<keyword evidence="4" id="KW-0472">Membrane</keyword>
<name>A0AAV9E7G3_ACOCL</name>
<reference evidence="6" key="2">
    <citation type="submission" date="2023-06" db="EMBL/GenBank/DDBJ databases">
        <authorList>
            <person name="Ma L."/>
            <person name="Liu K.-W."/>
            <person name="Li Z."/>
            <person name="Hsiao Y.-Y."/>
            <person name="Qi Y."/>
            <person name="Fu T."/>
            <person name="Tang G."/>
            <person name="Zhang D."/>
            <person name="Sun W.-H."/>
            <person name="Liu D.-K."/>
            <person name="Li Y."/>
            <person name="Chen G.-Z."/>
            <person name="Liu X.-D."/>
            <person name="Liao X.-Y."/>
            <person name="Jiang Y.-T."/>
            <person name="Yu X."/>
            <person name="Hao Y."/>
            <person name="Huang J."/>
            <person name="Zhao X.-W."/>
            <person name="Ke S."/>
            <person name="Chen Y.-Y."/>
            <person name="Wu W.-L."/>
            <person name="Hsu J.-L."/>
            <person name="Lin Y.-F."/>
            <person name="Huang M.-D."/>
            <person name="Li C.-Y."/>
            <person name="Huang L."/>
            <person name="Wang Z.-W."/>
            <person name="Zhao X."/>
            <person name="Zhong W.-Y."/>
            <person name="Peng D.-H."/>
            <person name="Ahmad S."/>
            <person name="Lan S."/>
            <person name="Zhang J.-S."/>
            <person name="Tsai W.-C."/>
            <person name="Van De Peer Y."/>
            <person name="Liu Z.-J."/>
        </authorList>
    </citation>
    <scope>NUCLEOTIDE SEQUENCE</scope>
    <source>
        <strain evidence="6">CP</strain>
        <tissue evidence="6">Leaves</tissue>
    </source>
</reference>
<organism evidence="6 7">
    <name type="scientific">Acorus calamus</name>
    <name type="common">Sweet flag</name>
    <dbReference type="NCBI Taxonomy" id="4465"/>
    <lineage>
        <taxon>Eukaryota</taxon>
        <taxon>Viridiplantae</taxon>
        <taxon>Streptophyta</taxon>
        <taxon>Embryophyta</taxon>
        <taxon>Tracheophyta</taxon>
        <taxon>Spermatophyta</taxon>
        <taxon>Magnoliopsida</taxon>
        <taxon>Liliopsida</taxon>
        <taxon>Acoraceae</taxon>
        <taxon>Acorus</taxon>
    </lineage>
</organism>
<dbReference type="GO" id="GO:0005886">
    <property type="term" value="C:plasma membrane"/>
    <property type="evidence" value="ECO:0007669"/>
    <property type="project" value="TreeGrafter"/>
</dbReference>
<dbReference type="InterPro" id="IPR006918">
    <property type="entry name" value="COBRA_pln"/>
</dbReference>
<evidence type="ECO:0000256" key="1">
    <source>
        <dbReference type="ARBA" id="ARBA00005507"/>
    </source>
</evidence>
<dbReference type="GO" id="GO:0052324">
    <property type="term" value="P:plant-type cell wall cellulose biosynthetic process"/>
    <property type="evidence" value="ECO:0007669"/>
    <property type="project" value="TreeGrafter"/>
</dbReference>
<dbReference type="InterPro" id="IPR056900">
    <property type="entry name" value="COB_C"/>
</dbReference>
<dbReference type="AlphaFoldDB" id="A0AAV9E7G3"/>
<comment type="caution">
    <text evidence="6">The sequence shown here is derived from an EMBL/GenBank/DDBJ whole genome shotgun (WGS) entry which is preliminary data.</text>
</comment>
<gene>
    <name evidence="6" type="primary">BC1L6</name>
    <name evidence="6" type="ORF">QJS10_CPA09g00472</name>
</gene>
<reference evidence="6" key="1">
    <citation type="journal article" date="2023" name="Nat. Commun.">
        <title>Diploid and tetraploid genomes of Acorus and the evolution of monocots.</title>
        <authorList>
            <person name="Ma L."/>
            <person name="Liu K.W."/>
            <person name="Li Z."/>
            <person name="Hsiao Y.Y."/>
            <person name="Qi Y."/>
            <person name="Fu T."/>
            <person name="Tang G.D."/>
            <person name="Zhang D."/>
            <person name="Sun W.H."/>
            <person name="Liu D.K."/>
            <person name="Li Y."/>
            <person name="Chen G.Z."/>
            <person name="Liu X.D."/>
            <person name="Liao X.Y."/>
            <person name="Jiang Y.T."/>
            <person name="Yu X."/>
            <person name="Hao Y."/>
            <person name="Huang J."/>
            <person name="Zhao X.W."/>
            <person name="Ke S."/>
            <person name="Chen Y.Y."/>
            <person name="Wu W.L."/>
            <person name="Hsu J.L."/>
            <person name="Lin Y.F."/>
            <person name="Huang M.D."/>
            <person name="Li C.Y."/>
            <person name="Huang L."/>
            <person name="Wang Z.W."/>
            <person name="Zhao X."/>
            <person name="Zhong W.Y."/>
            <person name="Peng D.H."/>
            <person name="Ahmad S."/>
            <person name="Lan S."/>
            <person name="Zhang J.S."/>
            <person name="Tsai W.C."/>
            <person name="Van de Peer Y."/>
            <person name="Liu Z.J."/>
        </authorList>
    </citation>
    <scope>NUCLEOTIDE SEQUENCE</scope>
    <source>
        <strain evidence="6">CP</strain>
    </source>
</reference>
<evidence type="ECO:0000313" key="7">
    <source>
        <dbReference type="Proteomes" id="UP001180020"/>
    </source>
</evidence>
<dbReference type="Proteomes" id="UP001180020">
    <property type="component" value="Unassembled WGS sequence"/>
</dbReference>
<protein>
    <submittedName>
        <fullName evidence="6">COBRA-like protein 1</fullName>
    </submittedName>
</protein>
<dbReference type="PANTHER" id="PTHR31673:SF30">
    <property type="entry name" value="COBRA-LIKE PROTEIN 6"/>
    <property type="match status" value="1"/>
</dbReference>
<comment type="similarity">
    <text evidence="1">Belongs to the COBRA family.</text>
</comment>
<keyword evidence="4" id="KW-1133">Transmembrane helix</keyword>
<keyword evidence="2" id="KW-0732">Signal</keyword>
<accession>A0AAV9E7G3</accession>
<evidence type="ECO:0000256" key="3">
    <source>
        <dbReference type="ARBA" id="ARBA00023180"/>
    </source>
</evidence>
<dbReference type="EMBL" id="JAUJYO010000009">
    <property type="protein sequence ID" value="KAK1308910.1"/>
    <property type="molecule type" value="Genomic_DNA"/>
</dbReference>
<feature type="domain" description="COBRA C-terminal" evidence="5">
    <location>
        <begin position="152"/>
        <end position="343"/>
    </location>
</feature>
<dbReference type="GO" id="GO:0010215">
    <property type="term" value="P:cellulose microfibril organization"/>
    <property type="evidence" value="ECO:0007669"/>
    <property type="project" value="InterPro"/>
</dbReference>
<evidence type="ECO:0000256" key="2">
    <source>
        <dbReference type="ARBA" id="ARBA00022729"/>
    </source>
</evidence>
<keyword evidence="4" id="KW-0812">Transmembrane</keyword>
<sequence length="377" mass="43072">MATLGSLGRLDNYEFDQGQTYSLLPSSCYRESLENDLNVDDQQQCSKVIVPSVGMIFDSEEDVHGADNKDPKGNITVRWDIMQWQGDGYIATVSINNYQLYRHVENPPGWRLSWKWPADEVIWSMNGAEATEQETWTVTCTYSQMKFSLSPTCCVSLSAFYDSSISYCPSCSCACQSNPSSKRCIQADEQPPYIRQANEKENEISPIVRCTQHMCPVRVHWHIKVSYKEYWRVKVTVTNFNVFKNYSDWNLVIEQPGFKNMTTIFSFENRSLLEHAHVDDVVMFWGVRYYNDMLLQYGDNGNVQTEMLMRKAADFTFRGGWGFPRSVAFNGDECVMPLPDDFPKLPKRSGAQPLRAVAPSAALLGAQLVLFFVLIMV</sequence>
<keyword evidence="3" id="KW-0325">Glycoprotein</keyword>
<dbReference type="PANTHER" id="PTHR31673">
    <property type="entry name" value="PROTEIN COBRA"/>
    <property type="match status" value="1"/>
</dbReference>
<feature type="transmembrane region" description="Helical" evidence="4">
    <location>
        <begin position="356"/>
        <end position="376"/>
    </location>
</feature>
<keyword evidence="7" id="KW-1185">Reference proteome</keyword>
<dbReference type="Pfam" id="PF25079">
    <property type="entry name" value="COB_C"/>
    <property type="match status" value="1"/>
</dbReference>
<evidence type="ECO:0000259" key="5">
    <source>
        <dbReference type="Pfam" id="PF25079"/>
    </source>
</evidence>
<proteinExistence type="inferred from homology"/>
<evidence type="ECO:0000313" key="6">
    <source>
        <dbReference type="EMBL" id="KAK1308910.1"/>
    </source>
</evidence>
<dbReference type="PIRSF" id="PIRSF038122">
    <property type="entry name" value="COBRA"/>
    <property type="match status" value="1"/>
</dbReference>